<feature type="compositionally biased region" description="Basic residues" evidence="4">
    <location>
        <begin position="294"/>
        <end position="303"/>
    </location>
</feature>
<dbReference type="AlphaFoldDB" id="A0A5J9WDE3"/>
<keyword evidence="3" id="KW-0539">Nucleus</keyword>
<evidence type="ECO:0000256" key="4">
    <source>
        <dbReference type="SAM" id="MobiDB-lite"/>
    </source>
</evidence>
<feature type="domain" description="CRC" evidence="5">
    <location>
        <begin position="310"/>
        <end position="436"/>
    </location>
</feature>
<sequence length="589" mass="63906">MDPPESPPAGQHSSATAAAALYEDSPVFDFINTLSPLETLKPPNSVRSAQLFKPSEFPPVSSIFGSPQVNPDKQSQLTARDSTVRPSQKGSIVDCKMSQMGTSTCIEMSGSTNVASENCSMDSYINETLHQSQLVSNGYLLDTFKVPMDNMLMDSAISKHQYGMHRRSLFNEKPGASGMSVQSVSNLHPASICADSYLRLAGSPACASLGIGLHLNSVASISKEIMPYNNQAAGDPYNIMPFAINPSLVPEHNSPMKSVISGSELVPYSSEVETYIQSDHSSLKTTPSAAKSGKQSHKKRRKFQHGDGDSCRRCNCKKSKCLKLYCACFAAKVYCSELCSCQGCLNNHAHEEVVSCTRRQTESRNPLAFAPNVIRTCGFDQEFGDNSNKTPASARHKRGCNCKKSYCLKKYCECFQERFLIFLFSLEGVLLLNGNGSHAKEERLEFDKQLLVGQSVNLPSSENMFTTPSIGPYRSSVLLPSMCSRPSLSSTGCSSPQHNSQSPMKTDVLLAHLDTYSAEMIFGDGPSGNQEGNSSCNACVKVVSPNKKRVLPLHSGTGLSPINRSGRKLILKSIPSFPSLTGDVNTEPH</sequence>
<dbReference type="InterPro" id="IPR033467">
    <property type="entry name" value="Tesmin/TSO1-like_CXC"/>
</dbReference>
<feature type="compositionally biased region" description="Polar residues" evidence="4">
    <location>
        <begin position="63"/>
        <end position="89"/>
    </location>
</feature>
<feature type="region of interest" description="Disordered" evidence="4">
    <location>
        <begin position="62"/>
        <end position="89"/>
    </location>
</feature>
<dbReference type="PANTHER" id="PTHR46159:SF11">
    <property type="entry name" value="PROTEIN TESMIN_TSO1-LIKE CXC 2"/>
    <property type="match status" value="1"/>
</dbReference>
<organism evidence="6 7">
    <name type="scientific">Eragrostis curvula</name>
    <name type="common">weeping love grass</name>
    <dbReference type="NCBI Taxonomy" id="38414"/>
    <lineage>
        <taxon>Eukaryota</taxon>
        <taxon>Viridiplantae</taxon>
        <taxon>Streptophyta</taxon>
        <taxon>Embryophyta</taxon>
        <taxon>Tracheophyta</taxon>
        <taxon>Spermatophyta</taxon>
        <taxon>Magnoliopsida</taxon>
        <taxon>Liliopsida</taxon>
        <taxon>Poales</taxon>
        <taxon>Poaceae</taxon>
        <taxon>PACMAD clade</taxon>
        <taxon>Chloridoideae</taxon>
        <taxon>Eragrostideae</taxon>
        <taxon>Eragrostidinae</taxon>
        <taxon>Eragrostis</taxon>
    </lineage>
</organism>
<evidence type="ECO:0000259" key="5">
    <source>
        <dbReference type="PROSITE" id="PS51634"/>
    </source>
</evidence>
<dbReference type="PANTHER" id="PTHR46159">
    <property type="entry name" value="PROTEIN TESMIN/TSO1-LIKE CXC 2"/>
    <property type="match status" value="1"/>
</dbReference>
<comment type="subcellular location">
    <subcellularLocation>
        <location evidence="1">Nucleus</location>
    </subcellularLocation>
</comment>
<evidence type="ECO:0000256" key="2">
    <source>
        <dbReference type="ARBA" id="ARBA00007267"/>
    </source>
</evidence>
<name>A0A5J9WDE3_9POAL</name>
<dbReference type="OrthoDB" id="6283463at2759"/>
<dbReference type="GO" id="GO:0003700">
    <property type="term" value="F:DNA-binding transcription factor activity"/>
    <property type="evidence" value="ECO:0007669"/>
    <property type="project" value="InterPro"/>
</dbReference>
<comment type="similarity">
    <text evidence="2">Belongs to the lin-54 family.</text>
</comment>
<dbReference type="Gramene" id="TVU46021">
    <property type="protein sequence ID" value="TVU46021"/>
    <property type="gene ID" value="EJB05_05536"/>
</dbReference>
<dbReference type="SMART" id="SM01114">
    <property type="entry name" value="CXC"/>
    <property type="match status" value="2"/>
</dbReference>
<dbReference type="Proteomes" id="UP000324897">
    <property type="component" value="Chromosome 5"/>
</dbReference>
<comment type="caution">
    <text evidence="6">The sequence shown here is derived from an EMBL/GenBank/DDBJ whole genome shotgun (WGS) entry which is preliminary data.</text>
</comment>
<evidence type="ECO:0000256" key="3">
    <source>
        <dbReference type="ARBA" id="ARBA00023242"/>
    </source>
</evidence>
<feature type="compositionally biased region" description="Polar residues" evidence="4">
    <location>
        <begin position="278"/>
        <end position="289"/>
    </location>
</feature>
<dbReference type="EMBL" id="RWGY01000004">
    <property type="protein sequence ID" value="TVU46021.1"/>
    <property type="molecule type" value="Genomic_DNA"/>
</dbReference>
<keyword evidence="7" id="KW-1185">Reference proteome</keyword>
<dbReference type="Pfam" id="PF03638">
    <property type="entry name" value="TCR"/>
    <property type="match status" value="2"/>
</dbReference>
<feature type="region of interest" description="Disordered" evidence="4">
    <location>
        <begin position="278"/>
        <end position="310"/>
    </location>
</feature>
<dbReference type="GO" id="GO:0005634">
    <property type="term" value="C:nucleus"/>
    <property type="evidence" value="ECO:0007669"/>
    <property type="project" value="UniProtKB-SubCell"/>
</dbReference>
<reference evidence="6 7" key="1">
    <citation type="journal article" date="2019" name="Sci. Rep.">
        <title>A high-quality genome of Eragrostis curvula grass provides insights into Poaceae evolution and supports new strategies to enhance forage quality.</title>
        <authorList>
            <person name="Carballo J."/>
            <person name="Santos B.A.C.M."/>
            <person name="Zappacosta D."/>
            <person name="Garbus I."/>
            <person name="Selva J.P."/>
            <person name="Gallo C.A."/>
            <person name="Diaz A."/>
            <person name="Albertini E."/>
            <person name="Caccamo M."/>
            <person name="Echenique V."/>
        </authorList>
    </citation>
    <scope>NUCLEOTIDE SEQUENCE [LARGE SCALE GENOMIC DNA]</scope>
    <source>
        <strain evidence="7">cv. Victoria</strain>
        <tissue evidence="6">Leaf</tissue>
    </source>
</reference>
<proteinExistence type="inferred from homology"/>
<dbReference type="InterPro" id="IPR005172">
    <property type="entry name" value="CRC"/>
</dbReference>
<evidence type="ECO:0000313" key="6">
    <source>
        <dbReference type="EMBL" id="TVU46021.1"/>
    </source>
</evidence>
<gene>
    <name evidence="6" type="ORF">EJB05_05536</name>
</gene>
<dbReference type="InterPro" id="IPR044522">
    <property type="entry name" value="TSO1-like"/>
</dbReference>
<evidence type="ECO:0000313" key="7">
    <source>
        <dbReference type="Proteomes" id="UP000324897"/>
    </source>
</evidence>
<protein>
    <recommendedName>
        <fullName evidence="5">CRC domain-containing protein</fullName>
    </recommendedName>
</protein>
<accession>A0A5J9WDE3</accession>
<evidence type="ECO:0000256" key="1">
    <source>
        <dbReference type="ARBA" id="ARBA00004123"/>
    </source>
</evidence>
<dbReference type="PROSITE" id="PS51634">
    <property type="entry name" value="CRC"/>
    <property type="match status" value="1"/>
</dbReference>